<dbReference type="CDD" id="cd05013">
    <property type="entry name" value="SIS_RpiR"/>
    <property type="match status" value="1"/>
</dbReference>
<dbReference type="Pfam" id="PF01380">
    <property type="entry name" value="SIS"/>
    <property type="match status" value="1"/>
</dbReference>
<dbReference type="InterPro" id="IPR009057">
    <property type="entry name" value="Homeodomain-like_sf"/>
</dbReference>
<organism evidence="6 7">
    <name type="scientific">Enterococcus dispar ATCC 51266</name>
    <dbReference type="NCBI Taxonomy" id="1139219"/>
    <lineage>
        <taxon>Bacteria</taxon>
        <taxon>Bacillati</taxon>
        <taxon>Bacillota</taxon>
        <taxon>Bacilli</taxon>
        <taxon>Lactobacillales</taxon>
        <taxon>Enterococcaceae</taxon>
        <taxon>Enterococcus</taxon>
    </lineage>
</organism>
<proteinExistence type="predicted"/>
<feature type="domain" description="SIS" evidence="5">
    <location>
        <begin position="126"/>
        <end position="266"/>
    </location>
</feature>
<dbReference type="PROSITE" id="PS51071">
    <property type="entry name" value="HTH_RPIR"/>
    <property type="match status" value="1"/>
</dbReference>
<gene>
    <name evidence="6" type="ORF">OMK_01449</name>
</gene>
<dbReference type="PANTHER" id="PTHR30514:SF1">
    <property type="entry name" value="HTH-TYPE TRANSCRIPTIONAL REGULATOR HEXR-RELATED"/>
    <property type="match status" value="1"/>
</dbReference>
<evidence type="ECO:0000313" key="7">
    <source>
        <dbReference type="Proteomes" id="UP000014127"/>
    </source>
</evidence>
<dbReference type="GO" id="GO:1901135">
    <property type="term" value="P:carbohydrate derivative metabolic process"/>
    <property type="evidence" value="ECO:0007669"/>
    <property type="project" value="InterPro"/>
</dbReference>
<dbReference type="SUPFAM" id="SSF53697">
    <property type="entry name" value="SIS domain"/>
    <property type="match status" value="1"/>
</dbReference>
<evidence type="ECO:0000256" key="1">
    <source>
        <dbReference type="ARBA" id="ARBA00023015"/>
    </source>
</evidence>
<feature type="domain" description="HTH rpiR-type" evidence="4">
    <location>
        <begin position="6"/>
        <end position="82"/>
    </location>
</feature>
<dbReference type="InterPro" id="IPR047640">
    <property type="entry name" value="RpiR-like"/>
</dbReference>
<dbReference type="PROSITE" id="PS51464">
    <property type="entry name" value="SIS"/>
    <property type="match status" value="1"/>
</dbReference>
<name>S0KMM5_9ENTE</name>
<evidence type="ECO:0000313" key="6">
    <source>
        <dbReference type="EMBL" id="EOT41278.1"/>
    </source>
</evidence>
<dbReference type="PANTHER" id="PTHR30514">
    <property type="entry name" value="GLUCOKINASE"/>
    <property type="match status" value="1"/>
</dbReference>
<evidence type="ECO:0000259" key="5">
    <source>
        <dbReference type="PROSITE" id="PS51464"/>
    </source>
</evidence>
<evidence type="ECO:0000259" key="4">
    <source>
        <dbReference type="PROSITE" id="PS51071"/>
    </source>
</evidence>
<comment type="caution">
    <text evidence="6">The sequence shown here is derived from an EMBL/GenBank/DDBJ whole genome shotgun (WGS) entry which is preliminary data.</text>
</comment>
<evidence type="ECO:0008006" key="8">
    <source>
        <dbReference type="Google" id="ProtNLM"/>
    </source>
</evidence>
<dbReference type="RefSeq" id="WP_016172621.1">
    <property type="nucleotide sequence ID" value="NZ_ASWK01000001.1"/>
</dbReference>
<dbReference type="InterPro" id="IPR046348">
    <property type="entry name" value="SIS_dom_sf"/>
</dbReference>
<dbReference type="InterPro" id="IPR036388">
    <property type="entry name" value="WH-like_DNA-bd_sf"/>
</dbReference>
<dbReference type="STRING" id="44009.RV01_GL001270"/>
<dbReference type="eggNOG" id="COG1737">
    <property type="taxonomic scope" value="Bacteria"/>
</dbReference>
<keyword evidence="3" id="KW-0804">Transcription</keyword>
<dbReference type="Pfam" id="PF01418">
    <property type="entry name" value="HTH_6"/>
    <property type="match status" value="1"/>
</dbReference>
<keyword evidence="2" id="KW-0238">DNA-binding</keyword>
<keyword evidence="7" id="KW-1185">Reference proteome</keyword>
<dbReference type="PATRIC" id="fig|1139219.3.peg.1407"/>
<dbReference type="InterPro" id="IPR000281">
    <property type="entry name" value="HTH_RpiR"/>
</dbReference>
<evidence type="ECO:0000256" key="2">
    <source>
        <dbReference type="ARBA" id="ARBA00023125"/>
    </source>
</evidence>
<dbReference type="AlphaFoldDB" id="S0KMM5"/>
<protein>
    <recommendedName>
        <fullName evidence="8">RpiR family transcriptional regulator</fullName>
    </recommendedName>
</protein>
<dbReference type="HOGENOM" id="CLU_055769_0_4_9"/>
<dbReference type="InterPro" id="IPR001347">
    <property type="entry name" value="SIS_dom"/>
</dbReference>
<dbReference type="GO" id="GO:0003700">
    <property type="term" value="F:DNA-binding transcription factor activity"/>
    <property type="evidence" value="ECO:0007669"/>
    <property type="project" value="InterPro"/>
</dbReference>
<evidence type="ECO:0000256" key="3">
    <source>
        <dbReference type="ARBA" id="ARBA00023163"/>
    </source>
</evidence>
<dbReference type="SUPFAM" id="SSF46689">
    <property type="entry name" value="Homeodomain-like"/>
    <property type="match status" value="1"/>
</dbReference>
<dbReference type="EMBL" id="AHYR01000005">
    <property type="protein sequence ID" value="EOT41278.1"/>
    <property type="molecule type" value="Genomic_DNA"/>
</dbReference>
<dbReference type="GO" id="GO:0003677">
    <property type="term" value="F:DNA binding"/>
    <property type="evidence" value="ECO:0007669"/>
    <property type="project" value="UniProtKB-KW"/>
</dbReference>
<dbReference type="Proteomes" id="UP000014127">
    <property type="component" value="Unassembled WGS sequence"/>
</dbReference>
<dbReference type="InterPro" id="IPR035472">
    <property type="entry name" value="RpiR-like_SIS"/>
</dbReference>
<sequence length="284" mass="31816">MPTENQTCKMRIRSIYGTFSTKEKRLADYILNHPEKMIHGTISQIAAETELAESTVFRFCKRIGYKGFQAMKIALASEQTEEFPDIHEHISADDDEKAVLKKVFQSNIKTLEDTLTVLDETAFKKAVSALLDSDRIELFGFGGSNVIALDGYHKFVRTGLPVSTQIDAHMQMMSASQLTAGATAILISHTGQSKDILELLETLQHNQVTTIGVTSFTQSPLSRKVDIPLYTLSEETDYRSEALASRIAQLSLLDALYVNLMMQLEEKGTHSLKKVREAIQNRRI</sequence>
<keyword evidence="1" id="KW-0805">Transcription regulation</keyword>
<reference evidence="6 7" key="1">
    <citation type="submission" date="2013-03" db="EMBL/GenBank/DDBJ databases">
        <title>The Genome Sequence of Enterococcus dispar ATCC_51266 (Illumina only assembly).</title>
        <authorList>
            <consortium name="The Broad Institute Genomics Platform"/>
            <consortium name="The Broad Institute Genome Sequencing Center for Infectious Disease"/>
            <person name="Earl A."/>
            <person name="Russ C."/>
            <person name="Gilmore M."/>
            <person name="Surin D."/>
            <person name="Walker B."/>
            <person name="Young S."/>
            <person name="Zeng Q."/>
            <person name="Gargeya S."/>
            <person name="Fitzgerald M."/>
            <person name="Haas B."/>
            <person name="Abouelleil A."/>
            <person name="Allen A.W."/>
            <person name="Alvarado L."/>
            <person name="Arachchi H.M."/>
            <person name="Berlin A.M."/>
            <person name="Chapman S.B."/>
            <person name="Gainer-Dewar J."/>
            <person name="Goldberg J."/>
            <person name="Griggs A."/>
            <person name="Gujja S."/>
            <person name="Hansen M."/>
            <person name="Howarth C."/>
            <person name="Imamovic A."/>
            <person name="Ireland A."/>
            <person name="Larimer J."/>
            <person name="McCowan C."/>
            <person name="Murphy C."/>
            <person name="Pearson M."/>
            <person name="Poon T.W."/>
            <person name="Priest M."/>
            <person name="Roberts A."/>
            <person name="Saif S."/>
            <person name="Shea T."/>
            <person name="Sisk P."/>
            <person name="Sykes S."/>
            <person name="Wortman J."/>
            <person name="Nusbaum C."/>
            <person name="Birren B."/>
        </authorList>
    </citation>
    <scope>NUCLEOTIDE SEQUENCE [LARGE SCALE GENOMIC DNA]</scope>
    <source>
        <strain evidence="6 7">ATCC 51266</strain>
    </source>
</reference>
<dbReference type="OrthoDB" id="3684496at2"/>
<dbReference type="Gene3D" id="3.40.50.10490">
    <property type="entry name" value="Glucose-6-phosphate isomerase like protein, domain 1"/>
    <property type="match status" value="1"/>
</dbReference>
<dbReference type="GO" id="GO:0097367">
    <property type="term" value="F:carbohydrate derivative binding"/>
    <property type="evidence" value="ECO:0007669"/>
    <property type="project" value="InterPro"/>
</dbReference>
<dbReference type="Gene3D" id="1.10.10.10">
    <property type="entry name" value="Winged helix-like DNA-binding domain superfamily/Winged helix DNA-binding domain"/>
    <property type="match status" value="1"/>
</dbReference>
<accession>S0KMM5</accession>